<evidence type="ECO:0000313" key="1">
    <source>
        <dbReference type="EMBL" id="CZS91187.1"/>
    </source>
</evidence>
<reference evidence="2" key="1">
    <citation type="submission" date="2016-03" db="EMBL/GenBank/DDBJ databases">
        <authorList>
            <person name="Ploux O."/>
        </authorList>
    </citation>
    <scope>NUCLEOTIDE SEQUENCE [LARGE SCALE GENOMIC DNA]</scope>
    <source>
        <strain evidence="2">UK7</strain>
    </source>
</reference>
<proteinExistence type="predicted"/>
<dbReference type="AlphaFoldDB" id="A0A1E1JZ80"/>
<organism evidence="1 2">
    <name type="scientific">Rhynchosporium graminicola</name>
    <dbReference type="NCBI Taxonomy" id="2792576"/>
    <lineage>
        <taxon>Eukaryota</taxon>
        <taxon>Fungi</taxon>
        <taxon>Dikarya</taxon>
        <taxon>Ascomycota</taxon>
        <taxon>Pezizomycotina</taxon>
        <taxon>Leotiomycetes</taxon>
        <taxon>Helotiales</taxon>
        <taxon>Ploettnerulaceae</taxon>
        <taxon>Rhynchosporium</taxon>
    </lineage>
</organism>
<name>A0A1E1JZ80_9HELO</name>
<dbReference type="Proteomes" id="UP000178129">
    <property type="component" value="Unassembled WGS sequence"/>
</dbReference>
<accession>A0A1E1JZ80</accession>
<dbReference type="EMBL" id="FJUW01000004">
    <property type="protein sequence ID" value="CZS91187.1"/>
    <property type="molecule type" value="Genomic_DNA"/>
</dbReference>
<evidence type="ECO:0000313" key="2">
    <source>
        <dbReference type="Proteomes" id="UP000178129"/>
    </source>
</evidence>
<comment type="caution">
    <text evidence="1">The sequence shown here is derived from an EMBL/GenBank/DDBJ whole genome shotgun (WGS) entry which is preliminary data.</text>
</comment>
<protein>
    <submittedName>
        <fullName evidence="1">Uncharacterized protein</fullName>
    </submittedName>
</protein>
<dbReference type="InParanoid" id="A0A1E1JZ80"/>
<sequence>MRLRFVILAFFNDGNSVATLSSQTAPPSRTIPMAISLMEKTWDDINVLHSLAPVREKMGEEDKVTYRLLDSVRVNAEGEDGTVVRHVYWSDGGSAGTHTVIIVYWKAGLSVKRGNDTTP</sequence>
<keyword evidence="2" id="KW-1185">Reference proteome</keyword>
<gene>
    <name evidence="1" type="ORF">RCO7_01483</name>
</gene>